<protein>
    <submittedName>
        <fullName evidence="1">Uncharacterized protein</fullName>
    </submittedName>
</protein>
<name>A0A7R9H550_TIMCR</name>
<reference evidence="1" key="1">
    <citation type="submission" date="2020-11" db="EMBL/GenBank/DDBJ databases">
        <authorList>
            <person name="Tran Van P."/>
        </authorList>
    </citation>
    <scope>NUCLEOTIDE SEQUENCE</scope>
</reference>
<organism evidence="1">
    <name type="scientific">Timema cristinae</name>
    <name type="common">Walking stick</name>
    <dbReference type="NCBI Taxonomy" id="61476"/>
    <lineage>
        <taxon>Eukaryota</taxon>
        <taxon>Metazoa</taxon>
        <taxon>Ecdysozoa</taxon>
        <taxon>Arthropoda</taxon>
        <taxon>Hexapoda</taxon>
        <taxon>Insecta</taxon>
        <taxon>Pterygota</taxon>
        <taxon>Neoptera</taxon>
        <taxon>Polyneoptera</taxon>
        <taxon>Phasmatodea</taxon>
        <taxon>Timematodea</taxon>
        <taxon>Timematoidea</taxon>
        <taxon>Timematidae</taxon>
        <taxon>Timema</taxon>
    </lineage>
</organism>
<evidence type="ECO:0000313" key="1">
    <source>
        <dbReference type="EMBL" id="CAD7406333.1"/>
    </source>
</evidence>
<gene>
    <name evidence="1" type="ORF">TCEB3V08_LOCUS8463</name>
</gene>
<dbReference type="EMBL" id="OC319797">
    <property type="protein sequence ID" value="CAD7406333.1"/>
    <property type="molecule type" value="Genomic_DNA"/>
</dbReference>
<dbReference type="AlphaFoldDB" id="A0A7R9H550"/>
<proteinExistence type="predicted"/>
<sequence>MKQQFLLYNNPLVPTVEDQGPELHMELCELQTDNFLISVGNLQHEINPSRARRTIKAVTFHLTTTGVSTWRIEELMLIIAITFLGLQPRPFNVHFLNQLITSAQDLHFLTFWLVLEVVESLEMGHTSVLTNVLFELAEDLVFTIPVMATVIDDLLIVCKNEPRIVTATNTYRAGVRNTAPTNTLTNVVSSESVSLVKTCGIASTDQYT</sequence>
<accession>A0A7R9H550</accession>